<dbReference type="RefSeq" id="XP_012877940.1">
    <property type="nucleotide sequence ID" value="XM_013022486.1"/>
</dbReference>
<sequence length="268" mass="30546">MKDLEMNGETAHFCTDNQCVSLHPRGLNSTSAALIAPRMSRIVQIALVCMAGIVISCLVALFVVDHHSIDRVAEVETAIQIFKDHMVNSSSWHMEIQMLKCRVENASAQIQVLEGHLGNVSAAIPMSKDQLLQLALEGWKAHKGNLYYFSQVKKSWHEAEKFCVSQGAHLASVTSQEEQDFMVYFTSSAYHWIGLTDKDTEGSWYWVDGTPFNSTESREFWETNQPDNWLHKHGEREDCVQIQKKWNDIYCSASYPWVCKKPRDFIVA</sequence>
<evidence type="ECO:0000256" key="1">
    <source>
        <dbReference type="ARBA" id="ARBA00022734"/>
    </source>
</evidence>
<accession>A0A1S3FNK5</accession>
<dbReference type="PANTHER" id="PTHR22803">
    <property type="entry name" value="MANNOSE, PHOSPHOLIPASE, LECTIN RECEPTOR RELATED"/>
    <property type="match status" value="1"/>
</dbReference>
<proteinExistence type="predicted"/>
<dbReference type="Pfam" id="PF00059">
    <property type="entry name" value="Lectin_C"/>
    <property type="match status" value="1"/>
</dbReference>
<dbReference type="InterPro" id="IPR050111">
    <property type="entry name" value="C-type_lectin/snaclec_domain"/>
</dbReference>
<keyword evidence="3" id="KW-1133">Transmembrane helix</keyword>
<organism evidence="5 6">
    <name type="scientific">Dipodomys ordii</name>
    <name type="common">Ord's kangaroo rat</name>
    <dbReference type="NCBI Taxonomy" id="10020"/>
    <lineage>
        <taxon>Eukaryota</taxon>
        <taxon>Metazoa</taxon>
        <taxon>Chordata</taxon>
        <taxon>Craniata</taxon>
        <taxon>Vertebrata</taxon>
        <taxon>Euteleostomi</taxon>
        <taxon>Mammalia</taxon>
        <taxon>Eutheria</taxon>
        <taxon>Euarchontoglires</taxon>
        <taxon>Glires</taxon>
        <taxon>Rodentia</taxon>
        <taxon>Castorimorpha</taxon>
        <taxon>Heteromyidae</taxon>
        <taxon>Dipodomyinae</taxon>
        <taxon>Dipodomys</taxon>
    </lineage>
</organism>
<dbReference type="InterPro" id="IPR033989">
    <property type="entry name" value="CD209-like_CTLD"/>
</dbReference>
<keyword evidence="1" id="KW-0430">Lectin</keyword>
<evidence type="ECO:0000313" key="6">
    <source>
        <dbReference type="RefSeq" id="XP_012877940.1"/>
    </source>
</evidence>
<evidence type="ECO:0000256" key="3">
    <source>
        <dbReference type="SAM" id="Phobius"/>
    </source>
</evidence>
<dbReference type="OrthoDB" id="2142683at2759"/>
<evidence type="ECO:0000256" key="2">
    <source>
        <dbReference type="ARBA" id="ARBA00023157"/>
    </source>
</evidence>
<dbReference type="CTD" id="165530"/>
<dbReference type="InterPro" id="IPR016186">
    <property type="entry name" value="C-type_lectin-like/link_sf"/>
</dbReference>
<dbReference type="InterPro" id="IPR018378">
    <property type="entry name" value="C-type_lectin_CS"/>
</dbReference>
<keyword evidence="2" id="KW-1015">Disulfide bond</keyword>
<feature type="transmembrane region" description="Helical" evidence="3">
    <location>
        <begin position="42"/>
        <end position="64"/>
    </location>
</feature>
<dbReference type="GeneID" id="105990160"/>
<dbReference type="InterPro" id="IPR001304">
    <property type="entry name" value="C-type_lectin-like"/>
</dbReference>
<name>A0A1S3FNK5_DIPOR</name>
<dbReference type="PROSITE" id="PS50041">
    <property type="entry name" value="C_TYPE_LECTIN_2"/>
    <property type="match status" value="1"/>
</dbReference>
<dbReference type="SMART" id="SM00034">
    <property type="entry name" value="CLECT"/>
    <property type="match status" value="1"/>
</dbReference>
<protein>
    <submittedName>
        <fullName evidence="6">C-type lectin domain family 4 member F isoform X2</fullName>
    </submittedName>
</protein>
<dbReference type="CDD" id="cd03590">
    <property type="entry name" value="CLECT_DC-SIGN_like"/>
    <property type="match status" value="1"/>
</dbReference>
<dbReference type="AlphaFoldDB" id="A0A1S3FNK5"/>
<keyword evidence="3" id="KW-0812">Transmembrane</keyword>
<gene>
    <name evidence="6" type="primary">Clec4f</name>
</gene>
<keyword evidence="3" id="KW-0472">Membrane</keyword>
<reference evidence="6" key="1">
    <citation type="submission" date="2025-08" db="UniProtKB">
        <authorList>
            <consortium name="RefSeq"/>
        </authorList>
    </citation>
    <scope>IDENTIFICATION</scope>
    <source>
        <tissue evidence="6">Kidney</tissue>
    </source>
</reference>
<evidence type="ECO:0000259" key="4">
    <source>
        <dbReference type="PROSITE" id="PS50041"/>
    </source>
</evidence>
<dbReference type="Proteomes" id="UP000081671">
    <property type="component" value="Unplaced"/>
</dbReference>
<dbReference type="PROSITE" id="PS00615">
    <property type="entry name" value="C_TYPE_LECTIN_1"/>
    <property type="match status" value="1"/>
</dbReference>
<dbReference type="Gene3D" id="3.10.100.10">
    <property type="entry name" value="Mannose-Binding Protein A, subunit A"/>
    <property type="match status" value="1"/>
</dbReference>
<dbReference type="InterPro" id="IPR016187">
    <property type="entry name" value="CTDL_fold"/>
</dbReference>
<keyword evidence="5" id="KW-1185">Reference proteome</keyword>
<dbReference type="SUPFAM" id="SSF56436">
    <property type="entry name" value="C-type lectin-like"/>
    <property type="match status" value="1"/>
</dbReference>
<evidence type="ECO:0000313" key="5">
    <source>
        <dbReference type="Proteomes" id="UP000081671"/>
    </source>
</evidence>
<dbReference type="Gene3D" id="1.20.5.170">
    <property type="match status" value="1"/>
</dbReference>
<feature type="domain" description="C-type lectin" evidence="4">
    <location>
        <begin position="142"/>
        <end position="260"/>
    </location>
</feature>
<dbReference type="GO" id="GO:0030246">
    <property type="term" value="F:carbohydrate binding"/>
    <property type="evidence" value="ECO:0007669"/>
    <property type="project" value="UniProtKB-KW"/>
</dbReference>